<keyword evidence="6 11" id="KW-0547">Nucleotide-binding</keyword>
<evidence type="ECO:0000256" key="3">
    <source>
        <dbReference type="ARBA" id="ARBA00022475"/>
    </source>
</evidence>
<dbReference type="GO" id="GO:0005524">
    <property type="term" value="F:ATP binding"/>
    <property type="evidence" value="ECO:0007669"/>
    <property type="project" value="UniProtKB-UniRule"/>
</dbReference>
<keyword evidence="7 11" id="KW-0067">ATP-binding</keyword>
<name>A0A5D3EDT1_9BACE</name>
<dbReference type="Gene3D" id="3.40.50.1000">
    <property type="entry name" value="HAD superfamily/HAD-like"/>
    <property type="match status" value="1"/>
</dbReference>
<dbReference type="InterPro" id="IPR044492">
    <property type="entry name" value="P_typ_ATPase_HD_dom"/>
</dbReference>
<evidence type="ECO:0000259" key="12">
    <source>
        <dbReference type="PROSITE" id="PS50846"/>
    </source>
</evidence>
<comment type="subcellular location">
    <subcellularLocation>
        <location evidence="1">Cell membrane</location>
        <topology evidence="1">Multi-pass membrane protein</topology>
    </subcellularLocation>
</comment>
<accession>A0A5D3EDT1</accession>
<dbReference type="CDD" id="cd02094">
    <property type="entry name" value="P-type_ATPase_Cu-like"/>
    <property type="match status" value="1"/>
</dbReference>
<dbReference type="Gene3D" id="3.30.70.100">
    <property type="match status" value="1"/>
</dbReference>
<dbReference type="InterPro" id="IPR006121">
    <property type="entry name" value="HMA_dom"/>
</dbReference>
<dbReference type="GO" id="GO:0005886">
    <property type="term" value="C:plasma membrane"/>
    <property type="evidence" value="ECO:0007669"/>
    <property type="project" value="UniProtKB-SubCell"/>
</dbReference>
<dbReference type="PROSITE" id="PS00154">
    <property type="entry name" value="ATPASE_E1_E2"/>
    <property type="match status" value="1"/>
</dbReference>
<dbReference type="InterPro" id="IPR023298">
    <property type="entry name" value="ATPase_P-typ_TM_dom_sf"/>
</dbReference>
<dbReference type="Proteomes" id="UP000324383">
    <property type="component" value="Unassembled WGS sequence"/>
</dbReference>
<dbReference type="PROSITE" id="PS01229">
    <property type="entry name" value="COF_2"/>
    <property type="match status" value="1"/>
</dbReference>
<keyword evidence="9 11" id="KW-1133">Transmembrane helix</keyword>
<evidence type="ECO:0000256" key="11">
    <source>
        <dbReference type="RuleBase" id="RU362081"/>
    </source>
</evidence>
<dbReference type="NCBIfam" id="TIGR01511">
    <property type="entry name" value="ATPase-IB1_Cu"/>
    <property type="match status" value="1"/>
</dbReference>
<keyword evidence="14" id="KW-1185">Reference proteome</keyword>
<keyword evidence="10 11" id="KW-0472">Membrane</keyword>
<feature type="transmembrane region" description="Helical" evidence="11">
    <location>
        <begin position="709"/>
        <end position="731"/>
    </location>
</feature>
<evidence type="ECO:0000256" key="9">
    <source>
        <dbReference type="ARBA" id="ARBA00022989"/>
    </source>
</evidence>
<dbReference type="RefSeq" id="WP_148727388.1">
    <property type="nucleotide sequence ID" value="NZ_CP197398.1"/>
</dbReference>
<dbReference type="NCBIfam" id="TIGR01494">
    <property type="entry name" value="ATPase_P-type"/>
    <property type="match status" value="1"/>
</dbReference>
<evidence type="ECO:0000313" key="13">
    <source>
        <dbReference type="EMBL" id="TYK33225.1"/>
    </source>
</evidence>
<keyword evidence="5 11" id="KW-0479">Metal-binding</keyword>
<feature type="transmembrane region" description="Helical" evidence="11">
    <location>
        <begin position="367"/>
        <end position="390"/>
    </location>
</feature>
<evidence type="ECO:0000256" key="7">
    <source>
        <dbReference type="ARBA" id="ARBA00022840"/>
    </source>
</evidence>
<dbReference type="PROSITE" id="PS50846">
    <property type="entry name" value="HMA_2"/>
    <property type="match status" value="1"/>
</dbReference>
<evidence type="ECO:0000256" key="5">
    <source>
        <dbReference type="ARBA" id="ARBA00022723"/>
    </source>
</evidence>
<dbReference type="AlphaFoldDB" id="A0A5D3EDT1"/>
<dbReference type="GO" id="GO:0055070">
    <property type="term" value="P:copper ion homeostasis"/>
    <property type="evidence" value="ECO:0007669"/>
    <property type="project" value="TreeGrafter"/>
</dbReference>
<feature type="transmembrane region" description="Helical" evidence="11">
    <location>
        <begin position="339"/>
        <end position="361"/>
    </location>
</feature>
<evidence type="ECO:0000256" key="1">
    <source>
        <dbReference type="ARBA" id="ARBA00004651"/>
    </source>
</evidence>
<feature type="transmembrane region" description="Helical" evidence="11">
    <location>
        <begin position="186"/>
        <end position="205"/>
    </location>
</feature>
<dbReference type="EMBL" id="VKLW01000018">
    <property type="protein sequence ID" value="TYK33225.1"/>
    <property type="molecule type" value="Genomic_DNA"/>
</dbReference>
<proteinExistence type="inferred from homology"/>
<feature type="domain" description="HMA" evidence="12">
    <location>
        <begin position="5"/>
        <end position="71"/>
    </location>
</feature>
<comment type="similarity">
    <text evidence="2 11">Belongs to the cation transport ATPase (P-type) (TC 3.A.3) family. Type IB subfamily.</text>
</comment>
<feature type="transmembrane region" description="Helical" evidence="11">
    <location>
        <begin position="96"/>
        <end position="116"/>
    </location>
</feature>
<keyword evidence="4 11" id="KW-0812">Transmembrane</keyword>
<dbReference type="InterPro" id="IPR001757">
    <property type="entry name" value="P_typ_ATPase"/>
</dbReference>
<dbReference type="PROSITE" id="PS01047">
    <property type="entry name" value="HMA_1"/>
    <property type="match status" value="1"/>
</dbReference>
<dbReference type="CDD" id="cd00371">
    <property type="entry name" value="HMA"/>
    <property type="match status" value="1"/>
</dbReference>
<dbReference type="InterPro" id="IPR036412">
    <property type="entry name" value="HAD-like_sf"/>
</dbReference>
<evidence type="ECO:0000256" key="10">
    <source>
        <dbReference type="ARBA" id="ARBA00023136"/>
    </source>
</evidence>
<evidence type="ECO:0000313" key="14">
    <source>
        <dbReference type="Proteomes" id="UP000324383"/>
    </source>
</evidence>
<evidence type="ECO:0000256" key="4">
    <source>
        <dbReference type="ARBA" id="ARBA00022692"/>
    </source>
</evidence>
<dbReference type="FunFam" id="2.70.150.10:FF:000020">
    <property type="entry name" value="Copper-exporting P-type ATPase A"/>
    <property type="match status" value="1"/>
</dbReference>
<dbReference type="Pfam" id="PF00403">
    <property type="entry name" value="HMA"/>
    <property type="match status" value="1"/>
</dbReference>
<dbReference type="InterPro" id="IPR059000">
    <property type="entry name" value="ATPase_P-type_domA"/>
</dbReference>
<dbReference type="InterPro" id="IPR036163">
    <property type="entry name" value="HMA_dom_sf"/>
</dbReference>
<organism evidence="13 14">
    <name type="scientific">Bacteroides pyogenes</name>
    <dbReference type="NCBI Taxonomy" id="310300"/>
    <lineage>
        <taxon>Bacteria</taxon>
        <taxon>Pseudomonadati</taxon>
        <taxon>Bacteroidota</taxon>
        <taxon>Bacteroidia</taxon>
        <taxon>Bacteroidales</taxon>
        <taxon>Bacteroidaceae</taxon>
        <taxon>Bacteroides</taxon>
    </lineage>
</organism>
<evidence type="ECO:0000256" key="2">
    <source>
        <dbReference type="ARBA" id="ARBA00006024"/>
    </source>
</evidence>
<dbReference type="Gene3D" id="3.40.1110.10">
    <property type="entry name" value="Calcium-transporting ATPase, cytoplasmic domain N"/>
    <property type="match status" value="1"/>
</dbReference>
<dbReference type="InterPro" id="IPR023214">
    <property type="entry name" value="HAD_sf"/>
</dbReference>
<dbReference type="PANTHER" id="PTHR43520:SF8">
    <property type="entry name" value="P-TYPE CU(+) TRANSPORTER"/>
    <property type="match status" value="1"/>
</dbReference>
<dbReference type="SUPFAM" id="SSF56784">
    <property type="entry name" value="HAD-like"/>
    <property type="match status" value="1"/>
</dbReference>
<dbReference type="SFLD" id="SFLDS00003">
    <property type="entry name" value="Haloacid_Dehalogenase"/>
    <property type="match status" value="1"/>
</dbReference>
<evidence type="ECO:0000256" key="8">
    <source>
        <dbReference type="ARBA" id="ARBA00022967"/>
    </source>
</evidence>
<protein>
    <submittedName>
        <fullName evidence="13">Copper-translocating P-type ATPase</fullName>
    </submittedName>
</protein>
<dbReference type="SUPFAM" id="SSF81653">
    <property type="entry name" value="Calcium ATPase, transduction domain A"/>
    <property type="match status" value="1"/>
</dbReference>
<dbReference type="Pfam" id="PF00122">
    <property type="entry name" value="E1-E2_ATPase"/>
    <property type="match status" value="1"/>
</dbReference>
<comment type="caution">
    <text evidence="13">The sequence shown here is derived from an EMBL/GenBank/DDBJ whole genome shotgun (WGS) entry which is preliminary data.</text>
</comment>
<dbReference type="Pfam" id="PF00702">
    <property type="entry name" value="Hydrolase"/>
    <property type="match status" value="1"/>
</dbReference>
<dbReference type="InterPro" id="IPR008250">
    <property type="entry name" value="ATPase_P-typ_transduc_dom_A_sf"/>
</dbReference>
<sequence>MSNTVKKIFPVLNMHCAGCANNVEKTVKKLSGVADASVNFATSSLKVSYKKDQLTPGEIRAAVLAAGYDLIIEETYKGKRQEEEQQERYHRLKRRVIGAWLLVVPLLLFSMVWMNVPYSNEIQMLLTIPVMIFFGGPFFTGAWNQAKLGRSNMDTLIALSTSIAFLFSMFNTFFPDFWYSRGMEPHVYYEASAVIIAFVLTGKLMEERAKGNTSAAIRKLMGMQPKVARILRNGTEEEILIEELQVGDSILVRPGEQIPVDGILIEGESYVDESMISGEPVPADKKVGDKVLAGTINQRGSFVISASQVGEETVLARIIRMVQEAQGSKAPVQRIVDRITGFFVPVVLGLSILAFVLWMLIGGKEYISYAVLSAVSVLVIACPCALGLATPTALMVGIGKAAGQHILIKDAVALEQMRKVDVVVLDKTGTLTEGHPTAVGWLWTQSQDVQFKNVLLAAELKSEHPLAGAIVDVLQEHEDVEPAELDSFESITGKGIKVVCKEVVYWVGSHKLLKDFGASLPDVMMEMLTIYEADGQGIVYFGRENQLLAIIAVADPVKPTSAQAIKELRQQGIEIYMLTGDGRRVGAAVASRLGIQHFIADALPDDKERFVRRLQQLGKKVAMVGDGINDSQALAVADVSIAMGKGTDIAMDVAMVTLMTSDLLLLPKAFELSKQTVSLIHQNLFWAFIYNLIGIPIAAGVLFPISGLLLNPMLASAAMAFSSVSVVLNSLSLSRRK</sequence>
<dbReference type="SUPFAM" id="SSF55008">
    <property type="entry name" value="HMA, heavy metal-associated domain"/>
    <property type="match status" value="1"/>
</dbReference>
<feature type="transmembrane region" description="Helical" evidence="11">
    <location>
        <begin position="684"/>
        <end position="703"/>
    </location>
</feature>
<dbReference type="PRINTS" id="PR00943">
    <property type="entry name" value="CUATPASE"/>
</dbReference>
<dbReference type="GO" id="GO:0016887">
    <property type="term" value="F:ATP hydrolysis activity"/>
    <property type="evidence" value="ECO:0007669"/>
    <property type="project" value="InterPro"/>
</dbReference>
<reference evidence="13 14" key="1">
    <citation type="submission" date="2019-07" db="EMBL/GenBank/DDBJ databases">
        <title>Draft Genome Sequences of Bacteroides pyogenes Strains Isolated from the Uterus Holstein Dairy Cows with Metritis.</title>
        <authorList>
            <person name="Cunha F."/>
            <person name="Galvao K.N."/>
            <person name="Jeon S.J."/>
            <person name="Jeong K.C."/>
        </authorList>
    </citation>
    <scope>NUCLEOTIDE SEQUENCE [LARGE SCALE GENOMIC DNA]</scope>
    <source>
        <strain evidence="13 14">KG-31</strain>
    </source>
</reference>
<dbReference type="GO" id="GO:0005507">
    <property type="term" value="F:copper ion binding"/>
    <property type="evidence" value="ECO:0007669"/>
    <property type="project" value="TreeGrafter"/>
</dbReference>
<dbReference type="PANTHER" id="PTHR43520">
    <property type="entry name" value="ATP7, ISOFORM B"/>
    <property type="match status" value="1"/>
</dbReference>
<dbReference type="PRINTS" id="PR00119">
    <property type="entry name" value="CATATPASE"/>
</dbReference>
<dbReference type="SUPFAM" id="SSF81665">
    <property type="entry name" value="Calcium ATPase, transmembrane domain M"/>
    <property type="match status" value="1"/>
</dbReference>
<dbReference type="Gene3D" id="2.70.150.10">
    <property type="entry name" value="Calcium-transporting ATPase, cytoplasmic transduction domain A"/>
    <property type="match status" value="1"/>
</dbReference>
<dbReference type="GO" id="GO:0060003">
    <property type="term" value="P:copper ion export"/>
    <property type="evidence" value="ECO:0007669"/>
    <property type="project" value="UniProtKB-ARBA"/>
</dbReference>
<dbReference type="NCBIfam" id="TIGR01525">
    <property type="entry name" value="ATPase-IB_hvy"/>
    <property type="match status" value="1"/>
</dbReference>
<feature type="transmembrane region" description="Helical" evidence="11">
    <location>
        <begin position="122"/>
        <end position="143"/>
    </location>
</feature>
<dbReference type="GO" id="GO:0043682">
    <property type="term" value="F:P-type divalent copper transporter activity"/>
    <property type="evidence" value="ECO:0007669"/>
    <property type="project" value="TreeGrafter"/>
</dbReference>
<evidence type="ECO:0000256" key="6">
    <source>
        <dbReference type="ARBA" id="ARBA00022741"/>
    </source>
</evidence>
<gene>
    <name evidence="13" type="ORF">FNJ60_08905</name>
</gene>
<dbReference type="SFLD" id="SFLDG00002">
    <property type="entry name" value="C1.7:_P-type_atpase_like"/>
    <property type="match status" value="1"/>
</dbReference>
<dbReference type="InterPro" id="IPR018303">
    <property type="entry name" value="ATPase_P-typ_P_site"/>
</dbReference>
<feature type="transmembrane region" description="Helical" evidence="11">
    <location>
        <begin position="155"/>
        <end position="174"/>
    </location>
</feature>
<keyword evidence="8" id="KW-1278">Translocase</keyword>
<keyword evidence="3 11" id="KW-1003">Cell membrane</keyword>
<dbReference type="InterPro" id="IPR017969">
    <property type="entry name" value="Heavy-metal-associated_CS"/>
</dbReference>
<dbReference type="InterPro" id="IPR027256">
    <property type="entry name" value="P-typ_ATPase_IB"/>
</dbReference>
<dbReference type="InterPro" id="IPR023299">
    <property type="entry name" value="ATPase_P-typ_cyto_dom_N"/>
</dbReference>
<dbReference type="SFLD" id="SFLDF00027">
    <property type="entry name" value="p-type_atpase"/>
    <property type="match status" value="1"/>
</dbReference>